<gene>
    <name evidence="1" type="ORF">QWZ15_13610</name>
</gene>
<comment type="caution">
    <text evidence="1">The sequence shown here is derived from an EMBL/GenBank/DDBJ whole genome shotgun (WGS) entry which is preliminary data.</text>
</comment>
<protein>
    <submittedName>
        <fullName evidence="1">Glycosyltransferase family 4 protein</fullName>
    </submittedName>
</protein>
<reference evidence="2" key="1">
    <citation type="journal article" date="2019" name="Int. J. Syst. Evol. Microbiol.">
        <title>The Global Catalogue of Microorganisms (GCM) 10K type strain sequencing project: providing services to taxonomists for standard genome sequencing and annotation.</title>
        <authorList>
            <consortium name="The Broad Institute Genomics Platform"/>
            <consortium name="The Broad Institute Genome Sequencing Center for Infectious Disease"/>
            <person name="Wu L."/>
            <person name="Ma J."/>
        </authorList>
    </citation>
    <scope>NUCLEOTIDE SEQUENCE [LARGE SCALE GENOMIC DNA]</scope>
    <source>
        <strain evidence="2">CECT 7706</strain>
    </source>
</reference>
<sequence>MKITFICGSLEPGCDGVGDYTRRLACELIKQGHSIALIAIHDRQIFSLVENMQEIDGVHVPVLRLASILPIKSRLSITKKSIDFFNPDIISLQFVPYSFHPKGIPVHLGRQLIQVGNGHKWHLMFHELWVGINSHSTVKEVLWGNLQKFMILYLIKKLKASLIHTQCHLYQSLLNRSGINSVYLPLFSNIPVFNSFKGKGNLDQDSLRKIDRICFILFGGIHSGAPIEQFAKEAAKYVREHKVLITLKLVGRNGKEREKWKNSWKSEGLLIEILGEQPIEKISEILQRSTMGIVTTPPALLEKSGSLAAMLEHGLPVISVSKKWIPERNLSYRIPKGVFLFSDGNFSKCINYNNNLPKTPISGVASQFLNDLKTYYF</sequence>
<dbReference type="Proteomes" id="UP001236663">
    <property type="component" value="Unassembled WGS sequence"/>
</dbReference>
<dbReference type="EMBL" id="JAUFQS010000013">
    <property type="protein sequence ID" value="MDN3688871.1"/>
    <property type="molecule type" value="Genomic_DNA"/>
</dbReference>
<keyword evidence="2" id="KW-1185">Reference proteome</keyword>
<dbReference type="Gene3D" id="3.40.50.2000">
    <property type="entry name" value="Glycogen Phosphorylase B"/>
    <property type="match status" value="1"/>
</dbReference>
<evidence type="ECO:0000313" key="1">
    <source>
        <dbReference type="EMBL" id="MDN3688871.1"/>
    </source>
</evidence>
<accession>A0ABT8C8K9</accession>
<proteinExistence type="predicted"/>
<name>A0ABT8C8K9_9BACT</name>
<organism evidence="1 2">
    <name type="scientific">Cyclobacterium jeungdonense</name>
    <dbReference type="NCBI Taxonomy" id="708087"/>
    <lineage>
        <taxon>Bacteria</taxon>
        <taxon>Pseudomonadati</taxon>
        <taxon>Bacteroidota</taxon>
        <taxon>Cytophagia</taxon>
        <taxon>Cytophagales</taxon>
        <taxon>Cyclobacteriaceae</taxon>
        <taxon>Cyclobacterium</taxon>
    </lineage>
</organism>
<dbReference type="RefSeq" id="WP_163385562.1">
    <property type="nucleotide sequence ID" value="NZ_JAUFQS010000013.1"/>
</dbReference>
<evidence type="ECO:0000313" key="2">
    <source>
        <dbReference type="Proteomes" id="UP001236663"/>
    </source>
</evidence>
<dbReference type="SUPFAM" id="SSF53756">
    <property type="entry name" value="UDP-Glycosyltransferase/glycogen phosphorylase"/>
    <property type="match status" value="1"/>
</dbReference>